<dbReference type="Proteomes" id="UP000789508">
    <property type="component" value="Unassembled WGS sequence"/>
</dbReference>
<feature type="compositionally biased region" description="Low complexity" evidence="1">
    <location>
        <begin position="194"/>
        <end position="224"/>
    </location>
</feature>
<evidence type="ECO:0000256" key="1">
    <source>
        <dbReference type="SAM" id="MobiDB-lite"/>
    </source>
</evidence>
<name>A0A9N9AAK7_9GLOM</name>
<accession>A0A9N9AAK7</accession>
<keyword evidence="2" id="KW-0812">Transmembrane</keyword>
<evidence type="ECO:0000256" key="2">
    <source>
        <dbReference type="SAM" id="Phobius"/>
    </source>
</evidence>
<dbReference type="AlphaFoldDB" id="A0A9N9AAK7"/>
<feature type="region of interest" description="Disordered" evidence="1">
    <location>
        <begin position="194"/>
        <end position="232"/>
    </location>
</feature>
<organism evidence="3 4">
    <name type="scientific">Ambispora leptoticha</name>
    <dbReference type="NCBI Taxonomy" id="144679"/>
    <lineage>
        <taxon>Eukaryota</taxon>
        <taxon>Fungi</taxon>
        <taxon>Fungi incertae sedis</taxon>
        <taxon>Mucoromycota</taxon>
        <taxon>Glomeromycotina</taxon>
        <taxon>Glomeromycetes</taxon>
        <taxon>Archaeosporales</taxon>
        <taxon>Ambisporaceae</taxon>
        <taxon>Ambispora</taxon>
    </lineage>
</organism>
<protein>
    <submittedName>
        <fullName evidence="3">6341_t:CDS:1</fullName>
    </submittedName>
</protein>
<reference evidence="3" key="1">
    <citation type="submission" date="2021-06" db="EMBL/GenBank/DDBJ databases">
        <authorList>
            <person name="Kallberg Y."/>
            <person name="Tangrot J."/>
            <person name="Rosling A."/>
        </authorList>
    </citation>
    <scope>NUCLEOTIDE SEQUENCE</scope>
    <source>
        <strain evidence="3">FL130A</strain>
    </source>
</reference>
<dbReference type="OrthoDB" id="2437430at2759"/>
<keyword evidence="2" id="KW-1133">Transmembrane helix</keyword>
<evidence type="ECO:0000313" key="3">
    <source>
        <dbReference type="EMBL" id="CAG8523528.1"/>
    </source>
</evidence>
<gene>
    <name evidence="3" type="ORF">ALEPTO_LOCUS4591</name>
</gene>
<dbReference type="EMBL" id="CAJVPS010001082">
    <property type="protein sequence ID" value="CAG8523528.1"/>
    <property type="molecule type" value="Genomic_DNA"/>
</dbReference>
<evidence type="ECO:0000313" key="4">
    <source>
        <dbReference type="Proteomes" id="UP000789508"/>
    </source>
</evidence>
<keyword evidence="2" id="KW-0472">Membrane</keyword>
<keyword evidence="4" id="KW-1185">Reference proteome</keyword>
<comment type="caution">
    <text evidence="3">The sequence shown here is derived from an EMBL/GenBank/DDBJ whole genome shotgun (WGS) entry which is preliminary data.</text>
</comment>
<sequence>MACYSEVRLPIEYGRITREDFPSELYGYQQNDKEDTTTRVNVIWLVALMPLVAIISLSWMWVLSKRLKTKLLKDTKELVSTFNEQDTPRTGVSWRFKSHRTDNDDFAEEFLIITLPNVRLSSKTASAPATLRHQGSDTTIIAFPVYDSSALSPIAAAKISPLEQRHNIDSHTLITISPPSYNDVLLQNDASSMISVSPSTSPRRGSFSPSTSPRRSSFSRPSSRIAGSANRGHRVDYDTLQITNDNDTLQVTNDTLQVTNDTLQITNNTTLQVTNHTLQITNNLV</sequence>
<feature type="transmembrane region" description="Helical" evidence="2">
    <location>
        <begin position="42"/>
        <end position="63"/>
    </location>
</feature>
<proteinExistence type="predicted"/>